<organism evidence="1">
    <name type="scientific">Arion vulgaris</name>
    <dbReference type="NCBI Taxonomy" id="1028688"/>
    <lineage>
        <taxon>Eukaryota</taxon>
        <taxon>Metazoa</taxon>
        <taxon>Spiralia</taxon>
        <taxon>Lophotrochozoa</taxon>
        <taxon>Mollusca</taxon>
        <taxon>Gastropoda</taxon>
        <taxon>Heterobranchia</taxon>
        <taxon>Euthyneura</taxon>
        <taxon>Panpulmonata</taxon>
        <taxon>Eupulmonata</taxon>
        <taxon>Stylommatophora</taxon>
        <taxon>Helicina</taxon>
        <taxon>Arionoidea</taxon>
        <taxon>Arionidae</taxon>
        <taxon>Arion</taxon>
    </lineage>
</organism>
<evidence type="ECO:0000313" key="1">
    <source>
        <dbReference type="EMBL" id="CEK57298.1"/>
    </source>
</evidence>
<gene>
    <name evidence="1" type="primary">ORF29809</name>
</gene>
<proteinExistence type="predicted"/>
<feature type="non-terminal residue" evidence="1">
    <location>
        <position position="80"/>
    </location>
</feature>
<feature type="non-terminal residue" evidence="1">
    <location>
        <position position="1"/>
    </location>
</feature>
<dbReference type="EMBL" id="HACG01010433">
    <property type="protein sequence ID" value="CEK57298.1"/>
    <property type="molecule type" value="Transcribed_RNA"/>
</dbReference>
<dbReference type="AlphaFoldDB" id="A0A0B6YM36"/>
<reference evidence="1" key="1">
    <citation type="submission" date="2014-12" db="EMBL/GenBank/DDBJ databases">
        <title>Insight into the proteome of Arion vulgaris.</title>
        <authorList>
            <person name="Aradska J."/>
            <person name="Bulat T."/>
            <person name="Smidak R."/>
            <person name="Sarate P."/>
            <person name="Gangsoo J."/>
            <person name="Sialana F."/>
            <person name="Bilban M."/>
            <person name="Lubec G."/>
        </authorList>
    </citation>
    <scope>NUCLEOTIDE SEQUENCE</scope>
    <source>
        <tissue evidence="1">Skin</tissue>
    </source>
</reference>
<protein>
    <submittedName>
        <fullName evidence="1">Uncharacterized protein</fullName>
    </submittedName>
</protein>
<sequence>DKVEQNQTDPTYTFNAGAASNGKVKCGAALNNETKNSADVTVTYGATLDPPILETDNAVSVSGILEYSDGASYTILCKTA</sequence>
<name>A0A0B6YM36_9EUPU</name>
<accession>A0A0B6YM36</accession>